<feature type="region of interest" description="Disordered" evidence="1">
    <location>
        <begin position="372"/>
        <end position="393"/>
    </location>
</feature>
<keyword evidence="3" id="KW-1185">Reference proteome</keyword>
<sequence length="422" mass="48758">MASNINSKKSTEDEKRDSDGAFALSAQRGPILPQDSSPLFSRIAQEMRDMIYERVLSRTRLSYGEPSFNRVRVKPRPEALALLRTCRRIKAEIGHRWLRHVLFNFEDPLTMMDMLTSFPPSVISEVRHVRVRAKPVPLYANDSGLAHADPVIPIRWVCNYPLSYLLKYLPGLQLDVLTVLSHGKVPETDYATLNSSIRDSEGWRELRFLSCSSELLGYSWSSNYSCRGRFIGLVRQRTLSDWYFRRHQPASWQQDLDLRDGPRSHPSVAVYRSRKAGGKLSRHASLMADPSNWEPYVQQHSCNGKRYGETRDEEIMSSVEREVLVIARRGKGVDYQTDRYMHYLESDLRTVAVGKSWKQIRGTNRLGAQEDEWSFSDVEEEQKPAGFDPYQERRVDEYEWTNEDYQKKSVFAVDPNTPAGPR</sequence>
<reference evidence="2" key="2">
    <citation type="submission" date="2023-05" db="EMBL/GenBank/DDBJ databases">
        <authorList>
            <consortium name="Lawrence Berkeley National Laboratory"/>
            <person name="Steindorff A."/>
            <person name="Hensen N."/>
            <person name="Bonometti L."/>
            <person name="Westerberg I."/>
            <person name="Brannstrom I.O."/>
            <person name="Guillou S."/>
            <person name="Cros-Aarteil S."/>
            <person name="Calhoun S."/>
            <person name="Haridas S."/>
            <person name="Kuo A."/>
            <person name="Mondo S."/>
            <person name="Pangilinan J."/>
            <person name="Riley R."/>
            <person name="Labutti K."/>
            <person name="Andreopoulos B."/>
            <person name="Lipzen A."/>
            <person name="Chen C."/>
            <person name="Yanf M."/>
            <person name="Daum C."/>
            <person name="Ng V."/>
            <person name="Clum A."/>
            <person name="Ohm R."/>
            <person name="Martin F."/>
            <person name="Silar P."/>
            <person name="Natvig D."/>
            <person name="Lalanne C."/>
            <person name="Gautier V."/>
            <person name="Ament-Velasquez S.L."/>
            <person name="Kruys A."/>
            <person name="Hutchinson M.I."/>
            <person name="Powell A.J."/>
            <person name="Barry K."/>
            <person name="Miller A.N."/>
            <person name="Grigoriev I.V."/>
            <person name="Debuchy R."/>
            <person name="Gladieux P."/>
            <person name="Thoren M.H."/>
            <person name="Johannesson H."/>
        </authorList>
    </citation>
    <scope>NUCLEOTIDE SEQUENCE</scope>
    <source>
        <strain evidence="2">PSN293</strain>
    </source>
</reference>
<dbReference type="AlphaFoldDB" id="A0AAN7B3X2"/>
<protein>
    <submittedName>
        <fullName evidence="2">Uncharacterized protein</fullName>
    </submittedName>
</protein>
<dbReference type="PANTHER" id="PTHR38790">
    <property type="entry name" value="2EXR DOMAIN-CONTAINING PROTEIN-RELATED"/>
    <property type="match status" value="1"/>
</dbReference>
<proteinExistence type="predicted"/>
<dbReference type="Proteomes" id="UP001301769">
    <property type="component" value="Unassembled WGS sequence"/>
</dbReference>
<evidence type="ECO:0000313" key="3">
    <source>
        <dbReference type="Proteomes" id="UP001301769"/>
    </source>
</evidence>
<feature type="compositionally biased region" description="Basic and acidic residues" evidence="1">
    <location>
        <begin position="9"/>
        <end position="19"/>
    </location>
</feature>
<name>A0AAN7B3X2_9PEZI</name>
<evidence type="ECO:0000313" key="2">
    <source>
        <dbReference type="EMBL" id="KAK4207280.1"/>
    </source>
</evidence>
<evidence type="ECO:0000256" key="1">
    <source>
        <dbReference type="SAM" id="MobiDB-lite"/>
    </source>
</evidence>
<accession>A0AAN7B3X2</accession>
<comment type="caution">
    <text evidence="2">The sequence shown here is derived from an EMBL/GenBank/DDBJ whole genome shotgun (WGS) entry which is preliminary data.</text>
</comment>
<dbReference type="EMBL" id="MU858306">
    <property type="protein sequence ID" value="KAK4207280.1"/>
    <property type="molecule type" value="Genomic_DNA"/>
</dbReference>
<organism evidence="2 3">
    <name type="scientific">Rhypophila decipiens</name>
    <dbReference type="NCBI Taxonomy" id="261697"/>
    <lineage>
        <taxon>Eukaryota</taxon>
        <taxon>Fungi</taxon>
        <taxon>Dikarya</taxon>
        <taxon>Ascomycota</taxon>
        <taxon>Pezizomycotina</taxon>
        <taxon>Sordariomycetes</taxon>
        <taxon>Sordariomycetidae</taxon>
        <taxon>Sordariales</taxon>
        <taxon>Naviculisporaceae</taxon>
        <taxon>Rhypophila</taxon>
    </lineage>
</organism>
<feature type="region of interest" description="Disordered" evidence="1">
    <location>
        <begin position="1"/>
        <end position="30"/>
    </location>
</feature>
<dbReference type="PANTHER" id="PTHR38790:SF4">
    <property type="entry name" value="2EXR DOMAIN-CONTAINING PROTEIN"/>
    <property type="match status" value="1"/>
</dbReference>
<reference evidence="2" key="1">
    <citation type="journal article" date="2023" name="Mol. Phylogenet. Evol.">
        <title>Genome-scale phylogeny and comparative genomics of the fungal order Sordariales.</title>
        <authorList>
            <person name="Hensen N."/>
            <person name="Bonometti L."/>
            <person name="Westerberg I."/>
            <person name="Brannstrom I.O."/>
            <person name="Guillou S."/>
            <person name="Cros-Aarteil S."/>
            <person name="Calhoun S."/>
            <person name="Haridas S."/>
            <person name="Kuo A."/>
            <person name="Mondo S."/>
            <person name="Pangilinan J."/>
            <person name="Riley R."/>
            <person name="LaButti K."/>
            <person name="Andreopoulos B."/>
            <person name="Lipzen A."/>
            <person name="Chen C."/>
            <person name="Yan M."/>
            <person name="Daum C."/>
            <person name="Ng V."/>
            <person name="Clum A."/>
            <person name="Steindorff A."/>
            <person name="Ohm R.A."/>
            <person name="Martin F."/>
            <person name="Silar P."/>
            <person name="Natvig D.O."/>
            <person name="Lalanne C."/>
            <person name="Gautier V."/>
            <person name="Ament-Velasquez S.L."/>
            <person name="Kruys A."/>
            <person name="Hutchinson M.I."/>
            <person name="Powell A.J."/>
            <person name="Barry K."/>
            <person name="Miller A.N."/>
            <person name="Grigoriev I.V."/>
            <person name="Debuchy R."/>
            <person name="Gladieux P."/>
            <person name="Hiltunen Thoren M."/>
            <person name="Johannesson H."/>
        </authorList>
    </citation>
    <scope>NUCLEOTIDE SEQUENCE</scope>
    <source>
        <strain evidence="2">PSN293</strain>
    </source>
</reference>
<gene>
    <name evidence="2" type="ORF">QBC37DRAFT_299066</name>
</gene>